<accession>I0INP7</accession>
<evidence type="ECO:0000313" key="2">
    <source>
        <dbReference type="Proteomes" id="UP000007382"/>
    </source>
</evidence>
<organism evidence="1 2">
    <name type="scientific">Leptospirillum ferrooxidans (strain C2-3)</name>
    <dbReference type="NCBI Taxonomy" id="1162668"/>
    <lineage>
        <taxon>Bacteria</taxon>
        <taxon>Pseudomonadati</taxon>
        <taxon>Nitrospirota</taxon>
        <taxon>Nitrospiria</taxon>
        <taxon>Nitrospirales</taxon>
        <taxon>Nitrospiraceae</taxon>
        <taxon>Leptospirillum</taxon>
    </lineage>
</organism>
<reference evidence="1 2" key="1">
    <citation type="journal article" date="2012" name="J. Bacteriol.">
        <title>Complete Genome Sequence of Leptospirillum ferrooxidans Strain C2-3, Isolated from a Fresh Volcanic Ash Deposit on the Island of Miyake, Japan.</title>
        <authorList>
            <person name="Fujimura R."/>
            <person name="Sato Y."/>
            <person name="Nishizawa T."/>
            <person name="Oshima K."/>
            <person name="Kim S.-W."/>
            <person name="Hattori M."/>
            <person name="Kamijo T."/>
            <person name="Ohta H."/>
        </authorList>
    </citation>
    <scope>NUCLEOTIDE SEQUENCE [LARGE SCALE GENOMIC DNA]</scope>
    <source>
        <strain evidence="1 2">C2-3</strain>
    </source>
</reference>
<gene>
    <name evidence="1" type="ordered locus">LFE_1211</name>
</gene>
<sequence>MALIPFFSPTVASADSGFIPGVYGEFLPGALTPSQSGVSPDLGWGIGGNEDGFLNDTFFVRFSATLENYPSPGIFLVPLTFGPGLRLIKSDPGDFYVIGTIGIAPVFFPQGGELLPLYGGGIGYSFSRFFAEARVNVFPQSHFLGGSLIEFPLTIGMHL</sequence>
<dbReference type="HOGENOM" id="CLU_1658628_0_0_0"/>
<dbReference type="AlphaFoldDB" id="I0INP7"/>
<dbReference type="EMBL" id="AP012342">
    <property type="protein sequence ID" value="BAM06896.1"/>
    <property type="molecule type" value="Genomic_DNA"/>
</dbReference>
<dbReference type="PATRIC" id="fig|1162668.3.peg.1408"/>
<name>I0INP7_LEPFC</name>
<dbReference type="STRING" id="1162668.LFE_1211"/>
<protein>
    <recommendedName>
        <fullName evidence="3">Outer membrane protein beta-barrel domain-containing protein</fullName>
    </recommendedName>
</protein>
<proteinExistence type="predicted"/>
<evidence type="ECO:0008006" key="3">
    <source>
        <dbReference type="Google" id="ProtNLM"/>
    </source>
</evidence>
<dbReference type="KEGG" id="lfc:LFE_1211"/>
<dbReference type="Proteomes" id="UP000007382">
    <property type="component" value="Chromosome"/>
</dbReference>
<keyword evidence="2" id="KW-1185">Reference proteome</keyword>
<reference evidence="2" key="2">
    <citation type="submission" date="2012-03" db="EMBL/GenBank/DDBJ databases">
        <title>The complete genome sequence of the pioneer microbe on fresh volcanic deposit, Leptospirillum ferrooxidans strain C2-3.</title>
        <authorList>
            <person name="Fujimura R."/>
            <person name="Sato Y."/>
            <person name="Nishizawa T."/>
            <person name="Nanba K."/>
            <person name="Oshima K."/>
            <person name="Hattori M."/>
            <person name="Kamijo T."/>
            <person name="Ohta H."/>
        </authorList>
    </citation>
    <scope>NUCLEOTIDE SEQUENCE [LARGE SCALE GENOMIC DNA]</scope>
    <source>
        <strain evidence="2">C2-3</strain>
    </source>
</reference>
<evidence type="ECO:0000313" key="1">
    <source>
        <dbReference type="EMBL" id="BAM06896.1"/>
    </source>
</evidence>